<sequence length="70" mass="7290">MGGTTDGTYAAVGRHLKGVESRRQVAARAADHRWCAVPADDARRQAVRAPSLGLTAVNFRVAGTVDGLTG</sequence>
<dbReference type="EMBL" id="JBHUDX010000073">
    <property type="protein sequence ID" value="MFD1661350.1"/>
    <property type="molecule type" value="Genomic_DNA"/>
</dbReference>
<evidence type="ECO:0000313" key="2">
    <source>
        <dbReference type="Proteomes" id="UP001597261"/>
    </source>
</evidence>
<dbReference type="Proteomes" id="UP001597261">
    <property type="component" value="Unassembled WGS sequence"/>
</dbReference>
<gene>
    <name evidence="1" type="ORF">ACFSL4_24885</name>
</gene>
<accession>A0ABW4IVD1</accession>
<comment type="caution">
    <text evidence="1">The sequence shown here is derived from an EMBL/GenBank/DDBJ whole genome shotgun (WGS) entry which is preliminary data.</text>
</comment>
<reference evidence="2" key="1">
    <citation type="journal article" date="2019" name="Int. J. Syst. Evol. Microbiol.">
        <title>The Global Catalogue of Microorganisms (GCM) 10K type strain sequencing project: providing services to taxonomists for standard genome sequencing and annotation.</title>
        <authorList>
            <consortium name="The Broad Institute Genomics Platform"/>
            <consortium name="The Broad Institute Genome Sequencing Center for Infectious Disease"/>
            <person name="Wu L."/>
            <person name="Ma J."/>
        </authorList>
    </citation>
    <scope>NUCLEOTIDE SEQUENCE [LARGE SCALE GENOMIC DNA]</scope>
    <source>
        <strain evidence="2">CGMCC 1.12470</strain>
    </source>
</reference>
<evidence type="ECO:0000313" key="1">
    <source>
        <dbReference type="EMBL" id="MFD1661350.1"/>
    </source>
</evidence>
<protein>
    <submittedName>
        <fullName evidence="1">Uncharacterized protein</fullName>
    </submittedName>
</protein>
<keyword evidence="2" id="KW-1185">Reference proteome</keyword>
<name>A0ABW4IVD1_9ACTN</name>
<dbReference type="RefSeq" id="WP_381087067.1">
    <property type="nucleotide sequence ID" value="NZ_JBHUDX010000073.1"/>
</dbReference>
<organism evidence="1 2">
    <name type="scientific">Streptomyces caeni</name>
    <dbReference type="NCBI Taxonomy" id="2307231"/>
    <lineage>
        <taxon>Bacteria</taxon>
        <taxon>Bacillati</taxon>
        <taxon>Actinomycetota</taxon>
        <taxon>Actinomycetes</taxon>
        <taxon>Kitasatosporales</taxon>
        <taxon>Streptomycetaceae</taxon>
        <taxon>Streptomyces</taxon>
    </lineage>
</organism>
<proteinExistence type="predicted"/>